<keyword evidence="5 7" id="KW-0408">Iron</keyword>
<keyword evidence="11" id="KW-1185">Reference proteome</keyword>
<evidence type="ECO:0000256" key="7">
    <source>
        <dbReference type="PIRSR" id="PIRSR602403-1"/>
    </source>
</evidence>
<dbReference type="GO" id="GO:0008395">
    <property type="term" value="F:steroid hydroxylase activity"/>
    <property type="evidence" value="ECO:0007669"/>
    <property type="project" value="TreeGrafter"/>
</dbReference>
<evidence type="ECO:0000256" key="6">
    <source>
        <dbReference type="ARBA" id="ARBA00023033"/>
    </source>
</evidence>
<name>A0AAE0IBE0_9PEZI</name>
<dbReference type="Pfam" id="PF00067">
    <property type="entry name" value="p450"/>
    <property type="match status" value="1"/>
</dbReference>
<keyword evidence="9" id="KW-0472">Membrane</keyword>
<dbReference type="AlphaFoldDB" id="A0AAE0IBE0"/>
<reference evidence="10" key="2">
    <citation type="submission" date="2023-06" db="EMBL/GenBank/DDBJ databases">
        <authorList>
            <consortium name="Lawrence Berkeley National Laboratory"/>
            <person name="Haridas S."/>
            <person name="Hensen N."/>
            <person name="Bonometti L."/>
            <person name="Westerberg I."/>
            <person name="Brannstrom I.O."/>
            <person name="Guillou S."/>
            <person name="Cros-Aarteil S."/>
            <person name="Calhoun S."/>
            <person name="Kuo A."/>
            <person name="Mondo S."/>
            <person name="Pangilinan J."/>
            <person name="Riley R."/>
            <person name="Labutti K."/>
            <person name="Andreopoulos B."/>
            <person name="Lipzen A."/>
            <person name="Chen C."/>
            <person name="Yanf M."/>
            <person name="Daum C."/>
            <person name="Ng V."/>
            <person name="Clum A."/>
            <person name="Steindorff A."/>
            <person name="Ohm R."/>
            <person name="Martin F."/>
            <person name="Silar P."/>
            <person name="Natvig D."/>
            <person name="Lalanne C."/>
            <person name="Gautier V."/>
            <person name="Ament-Velasquez S.L."/>
            <person name="Kruys A."/>
            <person name="Hutchinson M.I."/>
            <person name="Powell A.J."/>
            <person name="Barry K."/>
            <person name="Miller A.N."/>
            <person name="Grigoriev I.V."/>
            <person name="Debuchy R."/>
            <person name="Gladieux P."/>
            <person name="Thoren M.H."/>
            <person name="Johannesson H."/>
        </authorList>
    </citation>
    <scope>NUCLEOTIDE SEQUENCE</scope>
    <source>
        <strain evidence="10">CBS 118394</strain>
    </source>
</reference>
<comment type="cofactor">
    <cofactor evidence="1 7">
        <name>heme</name>
        <dbReference type="ChEBI" id="CHEBI:30413"/>
    </cofactor>
</comment>
<comment type="caution">
    <text evidence="10">The sequence shown here is derived from an EMBL/GenBank/DDBJ whole genome shotgun (WGS) entry which is preliminary data.</text>
</comment>
<dbReference type="Gene3D" id="1.10.630.10">
    <property type="entry name" value="Cytochrome P450"/>
    <property type="match status" value="2"/>
</dbReference>
<feature type="compositionally biased region" description="Basic and acidic residues" evidence="8">
    <location>
        <begin position="474"/>
        <end position="487"/>
    </location>
</feature>
<dbReference type="PRINTS" id="PR00465">
    <property type="entry name" value="EP450IV"/>
</dbReference>
<feature type="binding site" description="axial binding residue" evidence="7">
    <location>
        <position position="514"/>
    </location>
    <ligand>
        <name>heme</name>
        <dbReference type="ChEBI" id="CHEBI:30413"/>
    </ligand>
    <ligandPart>
        <name>Fe</name>
        <dbReference type="ChEBI" id="CHEBI:18248"/>
    </ligandPart>
</feature>
<dbReference type="InterPro" id="IPR002403">
    <property type="entry name" value="Cyt_P450_E_grp-IV"/>
</dbReference>
<dbReference type="CDD" id="cd11040">
    <property type="entry name" value="CYP7_CYP8-like"/>
    <property type="match status" value="1"/>
</dbReference>
<dbReference type="InterPro" id="IPR036396">
    <property type="entry name" value="Cyt_P450_sf"/>
</dbReference>
<evidence type="ECO:0000256" key="9">
    <source>
        <dbReference type="SAM" id="Phobius"/>
    </source>
</evidence>
<dbReference type="SUPFAM" id="SSF48264">
    <property type="entry name" value="Cytochrome P450"/>
    <property type="match status" value="1"/>
</dbReference>
<dbReference type="Proteomes" id="UP001283341">
    <property type="component" value="Unassembled WGS sequence"/>
</dbReference>
<keyword evidence="6" id="KW-0560">Oxidoreductase</keyword>
<sequence>MPNMTLDSVLVWRRLSNLAFQDSSSSWQNMNGRPATAALIVLLPFLITYLITLFKASWVIYYGHKPGACPPTAPYAVPLVDNTIQFASDPHGYIAKMLKYFRGLPFRLRVGTDTMYYLPHGEMLKAFLKNSQETTSKPSTIFAMRDVFGLSAADLEIMIHDDSGSATKPASGYEDMDPRHRYFYTAHRLTATLLSGTALDAMTALFVANFTKRLRTTGEVSEESWTEIPDLYRFLRDHMFRSSIDAFYGDHLFRLFPDFANLFWTFDKSAITIFLRRIPRWMAPKAYRHRDKIIAAVQAWGEHAQKHYDYEDQDLAKAEWEPLWGSRLVRARDIAFRNNGYSPAGAAAHELGLMWAINANAVPATFWALYGTINTDPSSNLVFRVLAETEAVSTTTARNPISAAGLRVGDWTITEQNAIVLSMSWFGANDATLWNNHNHRHPVNSFWAERFLEYPDDPFSGPLAAKTGTNTAQKESKKKCDEKPKTAEDDKTATLVTSGIQNHFYPYGGGSKICPGRFFAKQEIITAVATMLSEFEIDLLPTEKKVGFNMSYFAAGTMPPDRTVPARIRRRRR</sequence>
<reference evidence="10" key="1">
    <citation type="journal article" date="2023" name="Mol. Phylogenet. Evol.">
        <title>Genome-scale phylogeny and comparative genomics of the fungal order Sordariales.</title>
        <authorList>
            <person name="Hensen N."/>
            <person name="Bonometti L."/>
            <person name="Westerberg I."/>
            <person name="Brannstrom I.O."/>
            <person name="Guillou S."/>
            <person name="Cros-Aarteil S."/>
            <person name="Calhoun S."/>
            <person name="Haridas S."/>
            <person name="Kuo A."/>
            <person name="Mondo S."/>
            <person name="Pangilinan J."/>
            <person name="Riley R."/>
            <person name="LaButti K."/>
            <person name="Andreopoulos B."/>
            <person name="Lipzen A."/>
            <person name="Chen C."/>
            <person name="Yan M."/>
            <person name="Daum C."/>
            <person name="Ng V."/>
            <person name="Clum A."/>
            <person name="Steindorff A."/>
            <person name="Ohm R.A."/>
            <person name="Martin F."/>
            <person name="Silar P."/>
            <person name="Natvig D.O."/>
            <person name="Lalanne C."/>
            <person name="Gautier V."/>
            <person name="Ament-Velasquez S.L."/>
            <person name="Kruys A."/>
            <person name="Hutchinson M.I."/>
            <person name="Powell A.J."/>
            <person name="Barry K."/>
            <person name="Miller A.N."/>
            <person name="Grigoriev I.V."/>
            <person name="Debuchy R."/>
            <person name="Gladieux P."/>
            <person name="Hiltunen Thoren M."/>
            <person name="Johannesson H."/>
        </authorList>
    </citation>
    <scope>NUCLEOTIDE SEQUENCE</scope>
    <source>
        <strain evidence="10">CBS 118394</strain>
    </source>
</reference>
<dbReference type="GO" id="GO:0020037">
    <property type="term" value="F:heme binding"/>
    <property type="evidence" value="ECO:0007669"/>
    <property type="project" value="InterPro"/>
</dbReference>
<organism evidence="10 11">
    <name type="scientific">Apodospora peruviana</name>
    <dbReference type="NCBI Taxonomy" id="516989"/>
    <lineage>
        <taxon>Eukaryota</taxon>
        <taxon>Fungi</taxon>
        <taxon>Dikarya</taxon>
        <taxon>Ascomycota</taxon>
        <taxon>Pezizomycotina</taxon>
        <taxon>Sordariomycetes</taxon>
        <taxon>Sordariomycetidae</taxon>
        <taxon>Sordariales</taxon>
        <taxon>Lasiosphaeriaceae</taxon>
        <taxon>Apodospora</taxon>
    </lineage>
</organism>
<keyword evidence="3 7" id="KW-0349">Heme</keyword>
<feature type="region of interest" description="Disordered" evidence="8">
    <location>
        <begin position="462"/>
        <end position="487"/>
    </location>
</feature>
<keyword evidence="4 7" id="KW-0479">Metal-binding</keyword>
<dbReference type="PANTHER" id="PTHR24304">
    <property type="entry name" value="CYTOCHROME P450 FAMILY 7"/>
    <property type="match status" value="1"/>
</dbReference>
<gene>
    <name evidence="10" type="ORF">B0H66DRAFT_619373</name>
</gene>
<accession>A0AAE0IBE0</accession>
<proteinExistence type="inferred from homology"/>
<dbReference type="InterPro" id="IPR050529">
    <property type="entry name" value="CYP450_sterol_14alpha_dmase"/>
</dbReference>
<dbReference type="GO" id="GO:0005506">
    <property type="term" value="F:iron ion binding"/>
    <property type="evidence" value="ECO:0007669"/>
    <property type="project" value="InterPro"/>
</dbReference>
<keyword evidence="6" id="KW-0503">Monooxygenase</keyword>
<dbReference type="PANTHER" id="PTHR24304:SF2">
    <property type="entry name" value="24-HYDROXYCHOLESTEROL 7-ALPHA-HYDROXYLASE"/>
    <property type="match status" value="1"/>
</dbReference>
<evidence type="ECO:0000256" key="1">
    <source>
        <dbReference type="ARBA" id="ARBA00001971"/>
    </source>
</evidence>
<evidence type="ECO:0000256" key="2">
    <source>
        <dbReference type="ARBA" id="ARBA00010617"/>
    </source>
</evidence>
<evidence type="ECO:0000256" key="4">
    <source>
        <dbReference type="ARBA" id="ARBA00022723"/>
    </source>
</evidence>
<comment type="similarity">
    <text evidence="2">Belongs to the cytochrome P450 family.</text>
</comment>
<evidence type="ECO:0000256" key="8">
    <source>
        <dbReference type="SAM" id="MobiDB-lite"/>
    </source>
</evidence>
<feature type="transmembrane region" description="Helical" evidence="9">
    <location>
        <begin position="35"/>
        <end position="54"/>
    </location>
</feature>
<keyword evidence="9" id="KW-1133">Transmembrane helix</keyword>
<dbReference type="GO" id="GO:0016705">
    <property type="term" value="F:oxidoreductase activity, acting on paired donors, with incorporation or reduction of molecular oxygen"/>
    <property type="evidence" value="ECO:0007669"/>
    <property type="project" value="InterPro"/>
</dbReference>
<evidence type="ECO:0000256" key="5">
    <source>
        <dbReference type="ARBA" id="ARBA00023004"/>
    </source>
</evidence>
<evidence type="ECO:0000313" key="11">
    <source>
        <dbReference type="Proteomes" id="UP001283341"/>
    </source>
</evidence>
<dbReference type="EMBL" id="JAUEDM010000003">
    <property type="protein sequence ID" value="KAK3322012.1"/>
    <property type="molecule type" value="Genomic_DNA"/>
</dbReference>
<keyword evidence="9" id="KW-0812">Transmembrane</keyword>
<evidence type="ECO:0000313" key="10">
    <source>
        <dbReference type="EMBL" id="KAK3322012.1"/>
    </source>
</evidence>
<evidence type="ECO:0000256" key="3">
    <source>
        <dbReference type="ARBA" id="ARBA00022617"/>
    </source>
</evidence>
<protein>
    <submittedName>
        <fullName evidence="10">Cytochrome P450</fullName>
    </submittedName>
</protein>
<dbReference type="InterPro" id="IPR001128">
    <property type="entry name" value="Cyt_P450"/>
</dbReference>